<gene>
    <name evidence="1" type="ORF">SAMN04489864_10420</name>
</gene>
<dbReference type="InterPro" id="IPR006626">
    <property type="entry name" value="PbH1"/>
</dbReference>
<dbReference type="SUPFAM" id="SSF51126">
    <property type="entry name" value="Pectin lyase-like"/>
    <property type="match status" value="1"/>
</dbReference>
<name>A0A1I2WI92_9SPHI</name>
<dbReference type="STRING" id="414048.SAMN04489864_10420"/>
<sequence length="554" mass="62006">MLLTNGSKIFDLKTLLIRIFYLTTLFCGTANGKQVTPRVFYIDAISGKDSNTGHAVTAAWKTLDRVNAAVFYPGDQILFKSGQSWIGQLNPKGNGQLKKPILIGKYGYGKKPSIAGNGVANGTLYFHNQQYWEVSDLEITNYDAKEQQGQELSAWENGNHTTYVLPILPRQLVNKNKPKYGIYVTAEDVGEVSHLYFKNLEVHGVNGYINQADELSKENGGIVFKVLGSEKPTYFNGILIDSCHIHDVDRTGILLVSSPWSKRTLLTNTNWVPSLNIVLRRNKLSKTGANALVVRVAKNPIIEYNLFDRCAIKGSGNAGFSFNTDNALWQYNECRFTKANVDDRDAGGIDSDYKTKHTVLQYNYVHDNDYGMLVTGGPNNFNDSTIVRYNIFENDGKFAHPTHKKCVIRVSGSATNTQVYNNVIFLGADQIDTKVVSHEVWKTSPDGTVYRNNIFYNLSTNAYCDYEESTNNYFDTNLYFGNPIKNILFDANGIYRDPLFVNNQKGVQKYHLRLGSPAFGTGHIIKNNGGRDFYGNLVDRDKAPNIGVYNGALK</sequence>
<accession>A0A1I2WI92</accession>
<dbReference type="Proteomes" id="UP000199666">
    <property type="component" value="Unassembled WGS sequence"/>
</dbReference>
<keyword evidence="2" id="KW-1185">Reference proteome</keyword>
<dbReference type="SMART" id="SM00710">
    <property type="entry name" value="PbH1"/>
    <property type="match status" value="6"/>
</dbReference>
<protein>
    <recommendedName>
        <fullName evidence="3">Right handed beta helix region</fullName>
    </recommendedName>
</protein>
<reference evidence="1 2" key="1">
    <citation type="submission" date="2016-10" db="EMBL/GenBank/DDBJ databases">
        <authorList>
            <person name="de Groot N.N."/>
        </authorList>
    </citation>
    <scope>NUCLEOTIDE SEQUENCE [LARGE SCALE GENOMIC DNA]</scope>
    <source>
        <strain evidence="1 2">DSM 18684</strain>
    </source>
</reference>
<proteinExistence type="predicted"/>
<evidence type="ECO:0008006" key="3">
    <source>
        <dbReference type="Google" id="ProtNLM"/>
    </source>
</evidence>
<dbReference type="EMBL" id="FOPP01000004">
    <property type="protein sequence ID" value="SFH00066.1"/>
    <property type="molecule type" value="Genomic_DNA"/>
</dbReference>
<evidence type="ECO:0000313" key="1">
    <source>
        <dbReference type="EMBL" id="SFH00066.1"/>
    </source>
</evidence>
<dbReference type="InterPro" id="IPR012334">
    <property type="entry name" value="Pectin_lyas_fold"/>
</dbReference>
<dbReference type="InterPro" id="IPR011050">
    <property type="entry name" value="Pectin_lyase_fold/virulence"/>
</dbReference>
<dbReference type="AlphaFoldDB" id="A0A1I2WI92"/>
<dbReference type="Gene3D" id="2.160.20.10">
    <property type="entry name" value="Single-stranded right-handed beta-helix, Pectin lyase-like"/>
    <property type="match status" value="1"/>
</dbReference>
<organism evidence="1 2">
    <name type="scientific">Pedobacter insulae</name>
    <dbReference type="NCBI Taxonomy" id="414048"/>
    <lineage>
        <taxon>Bacteria</taxon>
        <taxon>Pseudomonadati</taxon>
        <taxon>Bacteroidota</taxon>
        <taxon>Sphingobacteriia</taxon>
        <taxon>Sphingobacteriales</taxon>
        <taxon>Sphingobacteriaceae</taxon>
        <taxon>Pedobacter</taxon>
    </lineage>
</organism>
<evidence type="ECO:0000313" key="2">
    <source>
        <dbReference type="Proteomes" id="UP000199666"/>
    </source>
</evidence>